<dbReference type="InterPro" id="IPR001765">
    <property type="entry name" value="Carbonic_anhydrase"/>
</dbReference>
<dbReference type="OrthoDB" id="9797527at2"/>
<keyword evidence="4 7" id="KW-0862">Zinc</keyword>
<dbReference type="SMART" id="SM00947">
    <property type="entry name" value="Pro_CA"/>
    <property type="match status" value="1"/>
</dbReference>
<sequence length="218" mass="24130">MRTFPLRLLDGYRGFRGRAAQKGSYQHARLADEGQKPDTLVVACCDSRVTPELIFSADPGSLFVQRNVANLVPPYTTDGRNLSTAAALEFAVNGLQVRHIVVLGHARCGGIRAFVEGAGEAGPLSPDDFIGTWMSWLDRDPIDHVCADPDDHDSYRAVEEEGIRQSIANLKSFSCVRDRLDRGELTVHGAWFDIARGELWVMDGPTGEFHWTDGVEFR</sequence>
<dbReference type="GO" id="GO:0004089">
    <property type="term" value="F:carbonate dehydratase activity"/>
    <property type="evidence" value="ECO:0007669"/>
    <property type="project" value="UniProtKB-UniRule"/>
</dbReference>
<accession>A0A3A8ACG7</accession>
<keyword evidence="5 8" id="KW-0456">Lyase</keyword>
<comment type="similarity">
    <text evidence="1 8">Belongs to the beta-class carbonic anhydrase family.</text>
</comment>
<dbReference type="PANTHER" id="PTHR11002:SF76">
    <property type="entry name" value="CARBONIC ANHYDRASE"/>
    <property type="match status" value="1"/>
</dbReference>
<comment type="catalytic activity">
    <reaction evidence="6 8">
        <text>hydrogencarbonate + H(+) = CO2 + H2O</text>
        <dbReference type="Rhea" id="RHEA:10748"/>
        <dbReference type="ChEBI" id="CHEBI:15377"/>
        <dbReference type="ChEBI" id="CHEBI:15378"/>
        <dbReference type="ChEBI" id="CHEBI:16526"/>
        <dbReference type="ChEBI" id="CHEBI:17544"/>
        <dbReference type="EC" id="4.2.1.1"/>
    </reaction>
</comment>
<protein>
    <recommendedName>
        <fullName evidence="2 8">Carbonic anhydrase</fullName>
        <ecNumber evidence="2 8">4.2.1.1</ecNumber>
    </recommendedName>
    <alternativeName>
        <fullName evidence="8">Carbonate dehydratase</fullName>
    </alternativeName>
</protein>
<keyword evidence="10" id="KW-1185">Reference proteome</keyword>
<evidence type="ECO:0000256" key="5">
    <source>
        <dbReference type="ARBA" id="ARBA00023239"/>
    </source>
</evidence>
<name>A0A3A8ACG7_9HYPH</name>
<dbReference type="Gene3D" id="3.40.1050.10">
    <property type="entry name" value="Carbonic anhydrase"/>
    <property type="match status" value="1"/>
</dbReference>
<evidence type="ECO:0000313" key="9">
    <source>
        <dbReference type="EMBL" id="RKF07555.1"/>
    </source>
</evidence>
<evidence type="ECO:0000256" key="8">
    <source>
        <dbReference type="RuleBase" id="RU003956"/>
    </source>
</evidence>
<dbReference type="GO" id="GO:0008270">
    <property type="term" value="F:zinc ion binding"/>
    <property type="evidence" value="ECO:0007669"/>
    <property type="project" value="UniProtKB-UniRule"/>
</dbReference>
<evidence type="ECO:0000313" key="10">
    <source>
        <dbReference type="Proteomes" id="UP000246132"/>
    </source>
</evidence>
<evidence type="ECO:0000256" key="4">
    <source>
        <dbReference type="ARBA" id="ARBA00022833"/>
    </source>
</evidence>
<organism evidence="9 10">
    <name type="scientific">Oceaniradius stylonematis</name>
    <dbReference type="NCBI Taxonomy" id="2184161"/>
    <lineage>
        <taxon>Bacteria</taxon>
        <taxon>Pseudomonadati</taxon>
        <taxon>Pseudomonadota</taxon>
        <taxon>Alphaproteobacteria</taxon>
        <taxon>Hyphomicrobiales</taxon>
        <taxon>Ahrensiaceae</taxon>
        <taxon>Oceaniradius</taxon>
    </lineage>
</organism>
<evidence type="ECO:0000256" key="2">
    <source>
        <dbReference type="ARBA" id="ARBA00012925"/>
    </source>
</evidence>
<comment type="function">
    <text evidence="8">Reversible hydration of carbon dioxide.</text>
</comment>
<dbReference type="InterPro" id="IPR036874">
    <property type="entry name" value="Carbonic_anhydrase_sf"/>
</dbReference>
<dbReference type="PROSITE" id="PS00705">
    <property type="entry name" value="PROK_CO2_ANHYDRASE_2"/>
    <property type="match status" value="1"/>
</dbReference>
<dbReference type="AlphaFoldDB" id="A0A3A8ACG7"/>
<feature type="binding site" evidence="7">
    <location>
        <position position="108"/>
    </location>
    <ligand>
        <name>Zn(2+)</name>
        <dbReference type="ChEBI" id="CHEBI:29105"/>
    </ligand>
</feature>
<dbReference type="GO" id="GO:0015976">
    <property type="term" value="P:carbon utilization"/>
    <property type="evidence" value="ECO:0007669"/>
    <property type="project" value="InterPro"/>
</dbReference>
<evidence type="ECO:0000256" key="1">
    <source>
        <dbReference type="ARBA" id="ARBA00006217"/>
    </source>
</evidence>
<evidence type="ECO:0000256" key="7">
    <source>
        <dbReference type="PIRSR" id="PIRSR601765-1"/>
    </source>
</evidence>
<feature type="binding site" evidence="7">
    <location>
        <position position="44"/>
    </location>
    <ligand>
        <name>Zn(2+)</name>
        <dbReference type="ChEBI" id="CHEBI:29105"/>
    </ligand>
</feature>
<proteinExistence type="inferred from homology"/>
<comment type="cofactor">
    <cofactor evidence="7">
        <name>Zn(2+)</name>
        <dbReference type="ChEBI" id="CHEBI:29105"/>
    </cofactor>
    <text evidence="7">Binds 1 zinc ion per subunit.</text>
</comment>
<gene>
    <name evidence="9" type="ORF">DEM25_007150</name>
</gene>
<keyword evidence="3 7" id="KW-0479">Metal-binding</keyword>
<dbReference type="Pfam" id="PF00484">
    <property type="entry name" value="Pro_CA"/>
    <property type="match status" value="1"/>
</dbReference>
<evidence type="ECO:0000256" key="3">
    <source>
        <dbReference type="ARBA" id="ARBA00022723"/>
    </source>
</evidence>
<dbReference type="EMBL" id="QFWV02000004">
    <property type="protein sequence ID" value="RKF07555.1"/>
    <property type="molecule type" value="Genomic_DNA"/>
</dbReference>
<dbReference type="SUPFAM" id="SSF53056">
    <property type="entry name" value="beta-carbonic anhydrase, cab"/>
    <property type="match status" value="1"/>
</dbReference>
<evidence type="ECO:0000256" key="6">
    <source>
        <dbReference type="ARBA" id="ARBA00048348"/>
    </source>
</evidence>
<dbReference type="Proteomes" id="UP000246132">
    <property type="component" value="Unassembled WGS sequence"/>
</dbReference>
<reference evidence="9 10" key="1">
    <citation type="journal article" date="2018" name="Int. J. Syst. Bacteriol.">
        <title>Oceaniradius stylonemae gen. nov., sp. nov., isolated from a red alga, Stylonema cornu-cervi.</title>
        <authorList>
            <person name="Jeong S."/>
        </authorList>
    </citation>
    <scope>NUCLEOTIDE SEQUENCE [LARGE SCALE GENOMIC DNA]</scope>
    <source>
        <strain evidence="9 10">StC1</strain>
    </source>
</reference>
<dbReference type="RefSeq" id="WP_109765644.1">
    <property type="nucleotide sequence ID" value="NZ_JASHJV010000004.1"/>
</dbReference>
<dbReference type="InterPro" id="IPR015892">
    <property type="entry name" value="Carbonic_anhydrase_CS"/>
</dbReference>
<dbReference type="EC" id="4.2.1.1" evidence="2 8"/>
<dbReference type="PANTHER" id="PTHR11002">
    <property type="entry name" value="CARBONIC ANHYDRASE"/>
    <property type="match status" value="1"/>
</dbReference>
<comment type="caution">
    <text evidence="9">The sequence shown here is derived from an EMBL/GenBank/DDBJ whole genome shotgun (WGS) entry which is preliminary data.</text>
</comment>
<feature type="binding site" evidence="7">
    <location>
        <position position="46"/>
    </location>
    <ligand>
        <name>Zn(2+)</name>
        <dbReference type="ChEBI" id="CHEBI:29105"/>
    </ligand>
</feature>
<feature type="binding site" evidence="7">
    <location>
        <position position="105"/>
    </location>
    <ligand>
        <name>Zn(2+)</name>
        <dbReference type="ChEBI" id="CHEBI:29105"/>
    </ligand>
</feature>